<dbReference type="RefSeq" id="WP_057907693.1">
    <property type="nucleotide sequence ID" value="NZ_AYZB01000005.1"/>
</dbReference>
<organism evidence="1 2">
    <name type="scientific">Latilactobacillus graminis DSM 20719</name>
    <dbReference type="NCBI Taxonomy" id="1423752"/>
    <lineage>
        <taxon>Bacteria</taxon>
        <taxon>Bacillati</taxon>
        <taxon>Bacillota</taxon>
        <taxon>Bacilli</taxon>
        <taxon>Lactobacillales</taxon>
        <taxon>Lactobacillaceae</taxon>
        <taxon>Latilactobacillus</taxon>
    </lineage>
</organism>
<dbReference type="Proteomes" id="UP000050823">
    <property type="component" value="Unassembled WGS sequence"/>
</dbReference>
<evidence type="ECO:0000313" key="2">
    <source>
        <dbReference type="Proteomes" id="UP000050823"/>
    </source>
</evidence>
<name>A0AA89I8M4_9LACO</name>
<gene>
    <name evidence="1" type="ORF">FC90_GL001141</name>
</gene>
<proteinExistence type="predicted"/>
<dbReference type="EMBL" id="AYZB01000005">
    <property type="protein sequence ID" value="KRM23902.1"/>
    <property type="molecule type" value="Genomic_DNA"/>
</dbReference>
<reference evidence="1 2" key="1">
    <citation type="journal article" date="2015" name="Genome Announc.">
        <title>Expanding the biotechnology potential of lactobacilli through comparative genomics of 213 strains and associated genera.</title>
        <authorList>
            <person name="Sun Z."/>
            <person name="Harris H.M."/>
            <person name="McCann A."/>
            <person name="Guo C."/>
            <person name="Argimon S."/>
            <person name="Zhang W."/>
            <person name="Yang X."/>
            <person name="Jeffery I.B."/>
            <person name="Cooney J.C."/>
            <person name="Kagawa T.F."/>
            <person name="Liu W."/>
            <person name="Song Y."/>
            <person name="Salvetti E."/>
            <person name="Wrobel A."/>
            <person name="Rasinkangas P."/>
            <person name="Parkhill J."/>
            <person name="Rea M.C."/>
            <person name="O'Sullivan O."/>
            <person name="Ritari J."/>
            <person name="Douillard F.P."/>
            <person name="Paul Ross R."/>
            <person name="Yang R."/>
            <person name="Briner A.E."/>
            <person name="Felis G.E."/>
            <person name="de Vos W.M."/>
            <person name="Barrangou R."/>
            <person name="Klaenhammer T.R."/>
            <person name="Caufield P.W."/>
            <person name="Cui Y."/>
            <person name="Zhang H."/>
            <person name="O'Toole P.W."/>
        </authorList>
    </citation>
    <scope>NUCLEOTIDE SEQUENCE [LARGE SCALE GENOMIC DNA]</scope>
    <source>
        <strain evidence="1 2">DSM 20719</strain>
    </source>
</reference>
<accession>A0AA89I8M4</accession>
<protein>
    <submittedName>
        <fullName evidence="1">Lipoprotein</fullName>
    </submittedName>
</protein>
<keyword evidence="1" id="KW-0449">Lipoprotein</keyword>
<comment type="caution">
    <text evidence="1">The sequence shown here is derived from an EMBL/GenBank/DDBJ whole genome shotgun (WGS) entry which is preliminary data.</text>
</comment>
<dbReference type="AlphaFoldDB" id="A0AA89I8M4"/>
<evidence type="ECO:0000313" key="1">
    <source>
        <dbReference type="EMBL" id="KRM23902.1"/>
    </source>
</evidence>
<sequence>MTLTDEKPKSKAKTIKGYIYRSGNDYVVLNSEKGYIKNAKYMQGYLETKHTQMTNLFFMEPNTMAIAQNQVNQFAKTFKLAYGKVVYDELPSSNNLSVAVGIITNKNLGKLSNIRIYKIYYQVISK</sequence>